<dbReference type="EMBL" id="BCSY01000113">
    <property type="protein sequence ID" value="GAS98907.1"/>
    <property type="molecule type" value="Genomic_DNA"/>
</dbReference>
<evidence type="ECO:0000313" key="2">
    <source>
        <dbReference type="Proteomes" id="UP000069443"/>
    </source>
</evidence>
<dbReference type="AlphaFoldDB" id="A0A100WIG6"/>
<comment type="caution">
    <text evidence="1">The sequence shown here is derived from an EMBL/GenBank/DDBJ whole genome shotgun (WGS) entry which is preliminary data.</text>
</comment>
<dbReference type="Proteomes" id="UP000069443">
    <property type="component" value="Unassembled WGS sequence"/>
</dbReference>
<evidence type="ECO:0000313" key="1">
    <source>
        <dbReference type="EMBL" id="GAS98907.1"/>
    </source>
</evidence>
<dbReference type="STRING" id="228230.RMCC_5872"/>
<proteinExistence type="predicted"/>
<gene>
    <name evidence="1" type="ORF">RMCC_5872</name>
</gene>
<protein>
    <submittedName>
        <fullName evidence="1">Gp38</fullName>
    </submittedName>
</protein>
<reference evidence="2" key="2">
    <citation type="submission" date="2016-02" db="EMBL/GenBank/DDBJ databases">
        <title>Draft genome sequence of five rapidly growing Mycobacterium species.</title>
        <authorList>
            <person name="Katahira K."/>
            <person name="Gotou Y."/>
            <person name="Iida K."/>
            <person name="Ogura Y."/>
            <person name="Hayashi T."/>
        </authorList>
    </citation>
    <scope>NUCLEOTIDE SEQUENCE [LARGE SCALE GENOMIC DNA]</scope>
    <source>
        <strain evidence="2">JCM15298</strain>
    </source>
</reference>
<name>A0A100WIG6_MYCCR</name>
<organism evidence="1 2">
    <name type="scientific">Mycolicibacterium canariasense</name>
    <name type="common">Mycobacterium canariasense</name>
    <dbReference type="NCBI Taxonomy" id="228230"/>
    <lineage>
        <taxon>Bacteria</taxon>
        <taxon>Bacillati</taxon>
        <taxon>Actinomycetota</taxon>
        <taxon>Actinomycetes</taxon>
        <taxon>Mycobacteriales</taxon>
        <taxon>Mycobacteriaceae</taxon>
        <taxon>Mycolicibacterium</taxon>
    </lineage>
</organism>
<keyword evidence="2" id="KW-1185">Reference proteome</keyword>
<sequence>MNPMDDRIAEAIQELLNREGDGWTLSNYIVAMQLQRLSPEGEIEGTDWSWAPRSQPTSTNRAMLQEALGDYYSAEVE</sequence>
<reference evidence="2" key="1">
    <citation type="journal article" date="2016" name="Genome Announc.">
        <title>Draft Genome Sequences of Five Rapidly Growing Mycobacterium Species, M. thermoresistibile, M. fortuitum subsp. acetamidolyticum, M. canariasense, M. brisbanense, and M. novocastrense.</title>
        <authorList>
            <person name="Katahira K."/>
            <person name="Ogura Y."/>
            <person name="Gotoh Y."/>
            <person name="Hayashi T."/>
        </authorList>
    </citation>
    <scope>NUCLEOTIDE SEQUENCE [LARGE SCALE GENOMIC DNA]</scope>
    <source>
        <strain evidence="2">JCM15298</strain>
    </source>
</reference>
<accession>A0A100WIG6</accession>